<evidence type="ECO:0000313" key="2">
    <source>
        <dbReference type="Proteomes" id="UP000462931"/>
    </source>
</evidence>
<organism evidence="1 2">
    <name type="scientific">Pedobacter puniceum</name>
    <dbReference type="NCBI Taxonomy" id="2666136"/>
    <lineage>
        <taxon>Bacteria</taxon>
        <taxon>Pseudomonadati</taxon>
        <taxon>Bacteroidota</taxon>
        <taxon>Sphingobacteriia</taxon>
        <taxon>Sphingobacteriales</taxon>
        <taxon>Sphingobacteriaceae</taxon>
        <taxon>Pedobacter</taxon>
    </lineage>
</organism>
<dbReference type="InterPro" id="IPR038636">
    <property type="entry name" value="Wzi_sf"/>
</dbReference>
<evidence type="ECO:0000313" key="1">
    <source>
        <dbReference type="EMBL" id="MRX48670.1"/>
    </source>
</evidence>
<sequence>MKNRIVISIITIIIIFKVGRLEAQTPNHNQPFSHQFYQKFDNKIYSQKTKFHSSIKPYFIDDTILKPSVDSFFNVNLDTNKKSWAHRKLFQEHFIEVKNKDFTVFADFLPDFTLGYDEVTGQNTWLNTRGYQLGGTIGDKFFFYTSGFENQAKFPNYITEFVNENGIIPGEVNDKFGPRKSIKDWAYATAILSYTPVKYLNVTLGQDKNFIGDGYRSMLLSDVAANYPFLRLTANLGNVKYMALWAQFQDLKSPQFSYDNGFRKKWGVFHYLDWNVTDRLSVGIFDAIIWQDADSTGKRGFDFSYVNPLIFLRPVEGQNGSPDNALVGLNLKYELLKNLTVYGQFLADEFTAKEVFAGNGYWANKFAYQIGIRGFDMFSVKRLNYLFEFNTARPFTYTQRSSLLNFGHYNQPLAHLYGANFRETVGILNYSLGKFDFSGKVNLAQYGLDASANDNFGKDIYKPYSTRNSDYNNITTQGLKTSLLVATGRISYLINPKYNLRLELGGLIRSESNDRGDRNTTLISFGLRSSFRNFYDDF</sequence>
<proteinExistence type="predicted"/>
<dbReference type="Proteomes" id="UP000462931">
    <property type="component" value="Unassembled WGS sequence"/>
</dbReference>
<protein>
    <submittedName>
        <fullName evidence="1">Gliding motility protein RemB</fullName>
    </submittedName>
</protein>
<dbReference type="Gene3D" id="2.40.160.130">
    <property type="entry name" value="Capsule assembly protein Wzi"/>
    <property type="match status" value="1"/>
</dbReference>
<gene>
    <name evidence="1" type="ORF">GJJ64_15855</name>
</gene>
<accession>A0A7K0FTK2</accession>
<name>A0A7K0FTK2_9SPHI</name>
<dbReference type="EMBL" id="WKJI01000006">
    <property type="protein sequence ID" value="MRX48670.1"/>
    <property type="molecule type" value="Genomic_DNA"/>
</dbReference>
<comment type="caution">
    <text evidence="1">The sequence shown here is derived from an EMBL/GenBank/DDBJ whole genome shotgun (WGS) entry which is preliminary data.</text>
</comment>
<keyword evidence="2" id="KW-1185">Reference proteome</keyword>
<reference evidence="1 2" key="1">
    <citation type="submission" date="2019-11" db="EMBL/GenBank/DDBJ databases">
        <authorList>
            <person name="Cheng Q."/>
            <person name="Yang Z."/>
        </authorList>
    </citation>
    <scope>NUCLEOTIDE SEQUENCE [LARGE SCALE GENOMIC DNA]</scope>
    <source>
        <strain evidence="1 2">HX-22-1</strain>
    </source>
</reference>
<dbReference type="AlphaFoldDB" id="A0A7K0FTK2"/>